<dbReference type="Proteomes" id="UP000215335">
    <property type="component" value="Unassembled WGS sequence"/>
</dbReference>
<comment type="subcellular location">
    <subcellularLocation>
        <location evidence="1 11">Membrane</location>
        <topology evidence="1 11">Single-pass type II membrane protein</topology>
    </subcellularLocation>
</comment>
<dbReference type="CDD" id="cd00899">
    <property type="entry name" value="b4GalT"/>
    <property type="match status" value="1"/>
</dbReference>
<dbReference type="PRINTS" id="PR02050">
    <property type="entry name" value="B14GALTRFASE"/>
</dbReference>
<dbReference type="EMBL" id="NNAY01002053">
    <property type="protein sequence ID" value="OXU22230.1"/>
    <property type="molecule type" value="Genomic_DNA"/>
</dbReference>
<evidence type="ECO:0000256" key="1">
    <source>
        <dbReference type="ARBA" id="ARBA00004606"/>
    </source>
</evidence>
<dbReference type="Gene3D" id="3.90.550.10">
    <property type="entry name" value="Spore Coat Polysaccharide Biosynthesis Protein SpsA, Chain A"/>
    <property type="match status" value="1"/>
</dbReference>
<dbReference type="UniPathway" id="UPA00378"/>
<comment type="pathway">
    <text evidence="2 11">Protein modification; protein glycosylation.</text>
</comment>
<dbReference type="EC" id="2.4.1.-" evidence="11"/>
<dbReference type="GO" id="GO:0033842">
    <property type="term" value="F:N-acetyl-beta-glucosaminyl-derivative 4-beta-N-acetylgalactosaminyltransferase activity"/>
    <property type="evidence" value="ECO:0007669"/>
    <property type="project" value="TreeGrafter"/>
</dbReference>
<dbReference type="SUPFAM" id="SSF53448">
    <property type="entry name" value="Nucleotide-diphospho-sugar transferases"/>
    <property type="match status" value="1"/>
</dbReference>
<dbReference type="OrthoDB" id="10038994at2759"/>
<evidence type="ECO:0000256" key="5">
    <source>
        <dbReference type="ARBA" id="ARBA00022679"/>
    </source>
</evidence>
<dbReference type="GO" id="GO:0006688">
    <property type="term" value="P:glycosphingolipid biosynthetic process"/>
    <property type="evidence" value="ECO:0007669"/>
    <property type="project" value="TreeGrafter"/>
</dbReference>
<organism evidence="15 16">
    <name type="scientific">Trichomalopsis sarcophagae</name>
    <dbReference type="NCBI Taxonomy" id="543379"/>
    <lineage>
        <taxon>Eukaryota</taxon>
        <taxon>Metazoa</taxon>
        <taxon>Ecdysozoa</taxon>
        <taxon>Arthropoda</taxon>
        <taxon>Hexapoda</taxon>
        <taxon>Insecta</taxon>
        <taxon>Pterygota</taxon>
        <taxon>Neoptera</taxon>
        <taxon>Endopterygota</taxon>
        <taxon>Hymenoptera</taxon>
        <taxon>Apocrita</taxon>
        <taxon>Proctotrupomorpha</taxon>
        <taxon>Chalcidoidea</taxon>
        <taxon>Pteromalidae</taxon>
        <taxon>Pteromalinae</taxon>
        <taxon>Trichomalopsis</taxon>
    </lineage>
</organism>
<dbReference type="InterPro" id="IPR029044">
    <property type="entry name" value="Nucleotide-diphossugar_trans"/>
</dbReference>
<comment type="function">
    <text evidence="11">Catalyzes the transfer of galactose onto proteins or lipids.</text>
</comment>
<evidence type="ECO:0000256" key="6">
    <source>
        <dbReference type="ARBA" id="ARBA00022692"/>
    </source>
</evidence>
<feature type="region of interest" description="Disordered" evidence="12">
    <location>
        <begin position="70"/>
        <end position="100"/>
    </location>
</feature>
<dbReference type="GO" id="GO:0005794">
    <property type="term" value="C:Golgi apparatus"/>
    <property type="evidence" value="ECO:0007669"/>
    <property type="project" value="TreeGrafter"/>
</dbReference>
<dbReference type="GO" id="GO:0046872">
    <property type="term" value="F:metal ion binding"/>
    <property type="evidence" value="ECO:0007669"/>
    <property type="project" value="UniProtKB-UniRule"/>
</dbReference>
<evidence type="ECO:0000259" key="13">
    <source>
        <dbReference type="Pfam" id="PF02709"/>
    </source>
</evidence>
<feature type="domain" description="Galactosyltransferase C-terminal" evidence="13">
    <location>
        <begin position="319"/>
        <end position="386"/>
    </location>
</feature>
<protein>
    <recommendedName>
        <fullName evidence="11">Beta-1,4-N-acetylgalactosaminyltransferase</fullName>
        <ecNumber evidence="11">2.4.1.-</ecNumber>
    </recommendedName>
    <alternativeName>
        <fullName evidence="11">Beta-4-GalNAcT</fullName>
    </alternativeName>
</protein>
<keyword evidence="6 11" id="KW-0812">Transmembrane</keyword>
<dbReference type="InterPro" id="IPR003859">
    <property type="entry name" value="Galactosyl_T"/>
</dbReference>
<reference evidence="15 16" key="1">
    <citation type="journal article" date="2017" name="Curr. Biol.">
        <title>The Evolution of Venom by Co-option of Single-Copy Genes.</title>
        <authorList>
            <person name="Martinson E.O."/>
            <person name="Mrinalini"/>
            <person name="Kelkar Y.D."/>
            <person name="Chang C.H."/>
            <person name="Werren J.H."/>
        </authorList>
    </citation>
    <scope>NUCLEOTIDE SEQUENCE [LARGE SCALE GENOMIC DNA]</scope>
    <source>
        <strain evidence="15 16">Alberta</strain>
        <tissue evidence="15">Whole body</tissue>
    </source>
</reference>
<keyword evidence="16" id="KW-1185">Reference proteome</keyword>
<evidence type="ECO:0000256" key="8">
    <source>
        <dbReference type="ARBA" id="ARBA00022989"/>
    </source>
</evidence>
<keyword evidence="11" id="KW-0464">Manganese</keyword>
<evidence type="ECO:0000256" key="10">
    <source>
        <dbReference type="ARBA" id="ARBA00023180"/>
    </source>
</evidence>
<dbReference type="STRING" id="543379.A0A232EV48"/>
<keyword evidence="5 11" id="KW-0808">Transferase</keyword>
<evidence type="ECO:0000256" key="9">
    <source>
        <dbReference type="ARBA" id="ARBA00023136"/>
    </source>
</evidence>
<comment type="similarity">
    <text evidence="3 11">Belongs to the glycosyltransferase 7 family.</text>
</comment>
<evidence type="ECO:0000256" key="12">
    <source>
        <dbReference type="SAM" id="MobiDB-lite"/>
    </source>
</evidence>
<comment type="cofactor">
    <cofactor evidence="11">
        <name>Mn(2+)</name>
        <dbReference type="ChEBI" id="CHEBI:29035"/>
    </cofactor>
</comment>
<comment type="caution">
    <text evidence="15">The sequence shown here is derived from an EMBL/GenBank/DDBJ whole genome shotgun (WGS) entry which is preliminary data.</text>
</comment>
<evidence type="ECO:0000313" key="15">
    <source>
        <dbReference type="EMBL" id="OXU22230.1"/>
    </source>
</evidence>
<keyword evidence="4 11" id="KW-0328">Glycosyltransferase</keyword>
<dbReference type="InterPro" id="IPR027791">
    <property type="entry name" value="Galactosyl_T_C"/>
</dbReference>
<evidence type="ECO:0000256" key="2">
    <source>
        <dbReference type="ARBA" id="ARBA00004922"/>
    </source>
</evidence>
<proteinExistence type="inferred from homology"/>
<feature type="transmembrane region" description="Helical" evidence="11">
    <location>
        <begin position="16"/>
        <end position="34"/>
    </location>
</feature>
<dbReference type="GO" id="GO:0016020">
    <property type="term" value="C:membrane"/>
    <property type="evidence" value="ECO:0007669"/>
    <property type="project" value="UniProtKB-SubCell"/>
</dbReference>
<dbReference type="PANTHER" id="PTHR19300:SF57">
    <property type="entry name" value="BETA-1,4-N-ACETYLGALACTOSAMINYLTRANSFERASE"/>
    <property type="match status" value="1"/>
</dbReference>
<dbReference type="AlphaFoldDB" id="A0A232EV48"/>
<evidence type="ECO:0000313" key="16">
    <source>
        <dbReference type="Proteomes" id="UP000215335"/>
    </source>
</evidence>
<name>A0A232EV48_9HYME</name>
<evidence type="ECO:0000256" key="4">
    <source>
        <dbReference type="ARBA" id="ARBA00022676"/>
    </source>
</evidence>
<keyword evidence="11" id="KW-0479">Metal-binding</keyword>
<evidence type="ECO:0000256" key="3">
    <source>
        <dbReference type="ARBA" id="ARBA00005735"/>
    </source>
</evidence>
<keyword evidence="10 11" id="KW-0325">Glycoprotein</keyword>
<evidence type="ECO:0000256" key="11">
    <source>
        <dbReference type="RuleBase" id="RU368121"/>
    </source>
</evidence>
<dbReference type="InterPro" id="IPR027995">
    <property type="entry name" value="Galactosyl_T_N"/>
</dbReference>
<gene>
    <name evidence="15" type="ORF">TSAR_004249</name>
</gene>
<feature type="domain" description="Galactosyltransferase N-terminal" evidence="14">
    <location>
        <begin position="161"/>
        <end position="293"/>
    </location>
</feature>
<sequence>MTVAAAVAAPWHRAHIYKALACIVFVLIALQYLLSGAIDRRSIETIFTINTSRPPHQRALVIYGPATASSNNNINNNNNEDEDDSSSGAGPPPGNSSLVSTSSAVIAPTNNSSILLNSMLRTNSSGSPLDVEAVIRLRNATSSTVGLSTSTSPTATQTPRCPLVPPNLVGPIAVSKSPPDLAAMEKAFAKVKQGGRGAPEDCVARYRVAIVIPFRDRFPHLMTLLYNLHPLLLRQQLDYQIFVIEQEGNGQFNRAMLMNIGYVEALKERPFDCFIFHDVDLLPENDRNLYTCPEQPRHMSVAVDKFLYRQVFFSLFAASAALPYSDLFGGVSAMTTEHFRLVNGFSNVFWGWGAEDDDMANRIKARGLHISRYPANIARYKMLTHKKEKANPKRYEFLKTGKKRFLTDGLSNLQYEILVKKKPKLYTWFLARLTPPAQPS</sequence>
<keyword evidence="8 11" id="KW-1133">Transmembrane helix</keyword>
<keyword evidence="9 11" id="KW-0472">Membrane</keyword>
<dbReference type="GO" id="GO:0008378">
    <property type="term" value="F:galactosyltransferase activity"/>
    <property type="evidence" value="ECO:0007669"/>
    <property type="project" value="TreeGrafter"/>
</dbReference>
<evidence type="ECO:0000259" key="14">
    <source>
        <dbReference type="Pfam" id="PF13733"/>
    </source>
</evidence>
<dbReference type="Pfam" id="PF02709">
    <property type="entry name" value="Glyco_transf_7C"/>
    <property type="match status" value="1"/>
</dbReference>
<evidence type="ECO:0000256" key="7">
    <source>
        <dbReference type="ARBA" id="ARBA00022968"/>
    </source>
</evidence>
<accession>A0A232EV48</accession>
<dbReference type="GO" id="GO:0005975">
    <property type="term" value="P:carbohydrate metabolic process"/>
    <property type="evidence" value="ECO:0007669"/>
    <property type="project" value="InterPro"/>
</dbReference>
<dbReference type="PANTHER" id="PTHR19300">
    <property type="entry name" value="BETA-1,4-GALACTOSYLTRANSFERASE"/>
    <property type="match status" value="1"/>
</dbReference>
<dbReference type="Pfam" id="PF13733">
    <property type="entry name" value="Glyco_transf_7N"/>
    <property type="match status" value="1"/>
</dbReference>
<keyword evidence="7 11" id="KW-0735">Signal-anchor</keyword>